<evidence type="ECO:0000256" key="2">
    <source>
        <dbReference type="SAM" id="SignalP"/>
    </source>
</evidence>
<comment type="caution">
    <text evidence="4">The sequence shown here is derived from an EMBL/GenBank/DDBJ whole genome shotgun (WGS) entry which is preliminary data.</text>
</comment>
<dbReference type="Proteomes" id="UP000182800">
    <property type="component" value="Unassembled WGS sequence"/>
</dbReference>
<evidence type="ECO:0000313" key="7">
    <source>
        <dbReference type="Proteomes" id="UP000182800"/>
    </source>
</evidence>
<organism evidence="4 6">
    <name type="scientific">Saliniramus fredricksonii</name>
    <dbReference type="NCBI Taxonomy" id="1653334"/>
    <lineage>
        <taxon>Bacteria</taxon>
        <taxon>Pseudomonadati</taxon>
        <taxon>Pseudomonadota</taxon>
        <taxon>Alphaproteobacteria</taxon>
        <taxon>Hyphomicrobiales</taxon>
        <taxon>Salinarimonadaceae</taxon>
        <taxon>Saliniramus</taxon>
    </lineage>
</organism>
<name>A0A0P7X7W7_9HYPH</name>
<keyword evidence="7" id="KW-1185">Reference proteome</keyword>
<dbReference type="InterPro" id="IPR024370">
    <property type="entry name" value="PBP_domain"/>
</dbReference>
<feature type="chain" id="PRO_5006145143" evidence="2">
    <location>
        <begin position="26"/>
        <end position="350"/>
    </location>
</feature>
<evidence type="ECO:0000313" key="6">
    <source>
        <dbReference type="Proteomes" id="UP000050497"/>
    </source>
</evidence>
<protein>
    <submittedName>
        <fullName evidence="4">ABC-type phosphate uptake system substrate-binding component PstS</fullName>
    </submittedName>
    <submittedName>
        <fullName evidence="5">Phosphate ABC transporter substrate-binding protein, PhoT family</fullName>
    </submittedName>
</protein>
<feature type="signal peptide" evidence="2">
    <location>
        <begin position="1"/>
        <end position="25"/>
    </location>
</feature>
<dbReference type="EMBL" id="LJSX01000009">
    <property type="protein sequence ID" value="KPQ11212.1"/>
    <property type="molecule type" value="Genomic_DNA"/>
</dbReference>
<keyword evidence="1 2" id="KW-0732">Signal</keyword>
<evidence type="ECO:0000313" key="4">
    <source>
        <dbReference type="EMBL" id="KPQ11212.1"/>
    </source>
</evidence>
<dbReference type="Proteomes" id="UP000050497">
    <property type="component" value="Unassembled WGS sequence"/>
</dbReference>
<reference evidence="5 7" key="2">
    <citation type="submission" date="2016-08" db="EMBL/GenBank/DDBJ databases">
        <authorList>
            <person name="Varghese N."/>
            <person name="Submissions Spin"/>
        </authorList>
    </citation>
    <scope>NUCLEOTIDE SEQUENCE [LARGE SCALE GENOMIC DNA]</scope>
    <source>
        <strain evidence="5 7">HL-109</strain>
    </source>
</reference>
<dbReference type="Gene3D" id="3.40.190.10">
    <property type="entry name" value="Periplasmic binding protein-like II"/>
    <property type="match status" value="2"/>
</dbReference>
<proteinExistence type="predicted"/>
<dbReference type="InterPro" id="IPR050811">
    <property type="entry name" value="Phosphate_ABC_transporter"/>
</dbReference>
<dbReference type="PANTHER" id="PTHR30570">
    <property type="entry name" value="PERIPLASMIC PHOSPHATE BINDING COMPONENT OF PHOSPHATE ABC TRANSPORTER"/>
    <property type="match status" value="1"/>
</dbReference>
<dbReference type="PATRIC" id="fig|1653334.4.peg.2568"/>
<dbReference type="PANTHER" id="PTHR30570:SF1">
    <property type="entry name" value="PHOSPHATE-BINDING PROTEIN PSTS"/>
    <property type="match status" value="1"/>
</dbReference>
<accession>A0A0P7X7W7</accession>
<dbReference type="AlphaFoldDB" id="A0A0P7X7W7"/>
<feature type="domain" description="PBP" evidence="3">
    <location>
        <begin position="21"/>
        <end position="310"/>
    </location>
</feature>
<evidence type="ECO:0000313" key="5">
    <source>
        <dbReference type="EMBL" id="SCC81743.1"/>
    </source>
</evidence>
<evidence type="ECO:0000256" key="1">
    <source>
        <dbReference type="ARBA" id="ARBA00022729"/>
    </source>
</evidence>
<gene>
    <name evidence="4" type="primary">pstS</name>
    <name evidence="5" type="ORF">GA0071312_2704</name>
    <name evidence="4" type="ORF">HLUCCO17_07455</name>
</gene>
<evidence type="ECO:0000259" key="3">
    <source>
        <dbReference type="Pfam" id="PF12849"/>
    </source>
</evidence>
<dbReference type="SUPFAM" id="SSF53850">
    <property type="entry name" value="Periplasmic binding protein-like II"/>
    <property type="match status" value="1"/>
</dbReference>
<sequence>MKFTTLTSAIALATAGIMVAGAAQAQTRDQIRIVGSSTVFPYSQAASEEYANVTGNPAPVIESTGTGGGMQIFCEGVGPNTADITGASRAMTESEWALCQENGVTEVTEAQIGSDGLSIAQSVDGESFNLTFAQIFQALAAEVAVDGEIVENPYTRWSEIDSSLPDAEIVAFGPPPTSGTRDAFVELAMHSGCNEFEVIAALEDSDEDRWEEICSRMRQDGPFVEAGENDNLIVQRLQQDPNAVGIFGYSFLYENQDTLKAVSVEGVEPTFDSIADGSYQVSRPLFFYIKNAHRGVIPGLTEFVELYVSEDVMGPGGLLSERGMVPLPDAAREETQQEVADSVTFDRYAM</sequence>
<dbReference type="EMBL" id="FMBM01000002">
    <property type="protein sequence ID" value="SCC81743.1"/>
    <property type="molecule type" value="Genomic_DNA"/>
</dbReference>
<reference evidence="4 6" key="1">
    <citation type="submission" date="2015-09" db="EMBL/GenBank/DDBJ databases">
        <title>Identification and resolution of microdiversity through metagenomic sequencing of parallel consortia.</title>
        <authorList>
            <person name="Nelson W.C."/>
            <person name="Romine M.F."/>
            <person name="Lindemann S.R."/>
        </authorList>
    </citation>
    <scope>NUCLEOTIDE SEQUENCE [LARGE SCALE GENOMIC DNA]</scope>
    <source>
        <strain evidence="4">HL-109</strain>
    </source>
</reference>
<dbReference type="STRING" id="1653334.GA0071312_2704"/>
<dbReference type="RefSeq" id="WP_238947215.1">
    <property type="nucleotide sequence ID" value="NZ_FMBM01000002.1"/>
</dbReference>
<dbReference type="Pfam" id="PF12849">
    <property type="entry name" value="PBP_like_2"/>
    <property type="match status" value="1"/>
</dbReference>